<organism evidence="2 3">
    <name type="scientific">Steccherinum ochraceum</name>
    <dbReference type="NCBI Taxonomy" id="92696"/>
    <lineage>
        <taxon>Eukaryota</taxon>
        <taxon>Fungi</taxon>
        <taxon>Dikarya</taxon>
        <taxon>Basidiomycota</taxon>
        <taxon>Agaricomycotina</taxon>
        <taxon>Agaricomycetes</taxon>
        <taxon>Polyporales</taxon>
        <taxon>Steccherinaceae</taxon>
        <taxon>Steccherinum</taxon>
    </lineage>
</organism>
<proteinExistence type="predicted"/>
<keyword evidence="3" id="KW-1185">Reference proteome</keyword>
<dbReference type="AlphaFoldDB" id="A0A4R0RHA5"/>
<evidence type="ECO:0000313" key="3">
    <source>
        <dbReference type="Proteomes" id="UP000292702"/>
    </source>
</evidence>
<reference evidence="2 3" key="1">
    <citation type="submission" date="2018-11" db="EMBL/GenBank/DDBJ databases">
        <title>Genome assembly of Steccherinum ochraceum LE-BIN_3174, the white-rot fungus of the Steccherinaceae family (The Residual Polyporoid clade, Polyporales, Basidiomycota).</title>
        <authorList>
            <person name="Fedorova T.V."/>
            <person name="Glazunova O.A."/>
            <person name="Landesman E.O."/>
            <person name="Moiseenko K.V."/>
            <person name="Psurtseva N.V."/>
            <person name="Savinova O.S."/>
            <person name="Shakhova N.V."/>
            <person name="Tyazhelova T.V."/>
            <person name="Vasina D.V."/>
        </authorList>
    </citation>
    <scope>NUCLEOTIDE SEQUENCE [LARGE SCALE GENOMIC DNA]</scope>
    <source>
        <strain evidence="2 3">LE-BIN_3174</strain>
    </source>
</reference>
<name>A0A4R0RHA5_9APHY</name>
<evidence type="ECO:0000313" key="2">
    <source>
        <dbReference type="EMBL" id="TCD65125.1"/>
    </source>
</evidence>
<accession>A0A4R0RHA5</accession>
<protein>
    <submittedName>
        <fullName evidence="2">Uncharacterized protein</fullName>
    </submittedName>
</protein>
<dbReference type="Proteomes" id="UP000292702">
    <property type="component" value="Unassembled WGS sequence"/>
</dbReference>
<dbReference type="OrthoDB" id="10532009at2759"/>
<dbReference type="EMBL" id="RWJN01000197">
    <property type="protein sequence ID" value="TCD65125.1"/>
    <property type="molecule type" value="Genomic_DNA"/>
</dbReference>
<gene>
    <name evidence="2" type="ORF">EIP91_003056</name>
</gene>
<comment type="caution">
    <text evidence="2">The sequence shown here is derived from an EMBL/GenBank/DDBJ whole genome shotgun (WGS) entry which is preliminary data.</text>
</comment>
<sequence>MSSKIFKGYYTRRVIRSTSTGPSYHVKWGAPGASIVTYIYLARLSVAKLDNRMNRSTSPTRPPRPTSTQAELLPTVEEINKQFVDAQDAQDEIFERSRRQQRITFLSSIDTHDLGGDRRDKEFSEFIKAVNRTYMENRAKRNGTFDVSEEKRDALFESQDRTRQHAFDEAQGLRERISQQTREQCLHVTAEITHQCQELFTKGRERRQQMHDDVEVLFALFDALKEAEEVAFIEAQDQRDAEIDQIMKARGHKYPPLSPRDHTNRRAAGPMPQTKRRALPTLSPVSTFTAPLPCSSPDHLYSVLPHSSVDGHEVPLLSPYSRANTCSTPSIPEDQPPLNAHTDLDGAVREYVSECDKAYNEQEVRRAETFSSDMAAYRNGFLRAASHNRTIQTSRQTVLAQMNTTFREMYQDDQERQIQFFRQKMSLQNSKEDHRQSQFSVSQQSLKVSFYEDRTAVLKQFSINDEGE</sequence>
<feature type="region of interest" description="Disordered" evidence="1">
    <location>
        <begin position="252"/>
        <end position="277"/>
    </location>
</feature>
<evidence type="ECO:0000256" key="1">
    <source>
        <dbReference type="SAM" id="MobiDB-lite"/>
    </source>
</evidence>